<reference evidence="1 2" key="1">
    <citation type="submission" date="2017-03" db="EMBL/GenBank/DDBJ databases">
        <title>Lifting the veil on microbial sulfur biogeochemistry in mining wastewaters.</title>
        <authorList>
            <person name="Kantor R.S."/>
            <person name="Colenbrander Nelson T."/>
            <person name="Marshall S."/>
            <person name="Bennett D."/>
            <person name="Apte S."/>
            <person name="Camacho D."/>
            <person name="Thomas B.C."/>
            <person name="Warren L.A."/>
            <person name="Banfield J.F."/>
        </authorList>
    </citation>
    <scope>NUCLEOTIDE SEQUENCE [LARGE SCALE GENOMIC DNA]</scope>
    <source>
        <strain evidence="1">32-67-7</strain>
    </source>
</reference>
<dbReference type="EMBL" id="NCDQ01000562">
    <property type="protein sequence ID" value="OYW98014.1"/>
    <property type="molecule type" value="Genomic_DNA"/>
</dbReference>
<name>A0A258CQN2_CAUVI</name>
<gene>
    <name evidence="1" type="ORF">B7Z12_20610</name>
</gene>
<sequence>MPQALTLAEARAFLRVSDASEDALLTLLIDAAEARVAGAAGVALTAVSPAPLRLSVLILAAHAYEHRDAGEPSLALVEPWLTPYRKARL</sequence>
<dbReference type="Proteomes" id="UP000215616">
    <property type="component" value="Unassembled WGS sequence"/>
</dbReference>
<evidence type="ECO:0000313" key="1">
    <source>
        <dbReference type="EMBL" id="OYW98014.1"/>
    </source>
</evidence>
<dbReference type="AlphaFoldDB" id="A0A258CQN2"/>
<dbReference type="InterPro" id="IPR021146">
    <property type="entry name" value="Phage_gp6-like_head-tail"/>
</dbReference>
<protein>
    <recommendedName>
        <fullName evidence="3">Phage gp6-like head-tail connector protein</fullName>
    </recommendedName>
</protein>
<dbReference type="InterPro" id="IPR006450">
    <property type="entry name" value="Phage_HK97_gp6-like"/>
</dbReference>
<accession>A0A258CQN2</accession>
<evidence type="ECO:0008006" key="3">
    <source>
        <dbReference type="Google" id="ProtNLM"/>
    </source>
</evidence>
<proteinExistence type="predicted"/>
<dbReference type="Gene3D" id="1.10.3230.30">
    <property type="entry name" value="Phage gp6-like head-tail connector protein"/>
    <property type="match status" value="1"/>
</dbReference>
<dbReference type="NCBIfam" id="TIGR01560">
    <property type="entry name" value="put_DNA_pack"/>
    <property type="match status" value="1"/>
</dbReference>
<dbReference type="Pfam" id="PF05135">
    <property type="entry name" value="Phage_connect_1"/>
    <property type="match status" value="1"/>
</dbReference>
<organism evidence="1 2">
    <name type="scientific">Caulobacter vibrioides</name>
    <name type="common">Caulobacter crescentus</name>
    <dbReference type="NCBI Taxonomy" id="155892"/>
    <lineage>
        <taxon>Bacteria</taxon>
        <taxon>Pseudomonadati</taxon>
        <taxon>Pseudomonadota</taxon>
        <taxon>Alphaproteobacteria</taxon>
        <taxon>Caulobacterales</taxon>
        <taxon>Caulobacteraceae</taxon>
        <taxon>Caulobacter</taxon>
    </lineage>
</organism>
<evidence type="ECO:0000313" key="2">
    <source>
        <dbReference type="Proteomes" id="UP000215616"/>
    </source>
</evidence>
<comment type="caution">
    <text evidence="1">The sequence shown here is derived from an EMBL/GenBank/DDBJ whole genome shotgun (WGS) entry which is preliminary data.</text>
</comment>
<dbReference type="CDD" id="cd08054">
    <property type="entry name" value="gp6"/>
    <property type="match status" value="1"/>
</dbReference>